<evidence type="ECO:0000259" key="1">
    <source>
        <dbReference type="Pfam" id="PF12883"/>
    </source>
</evidence>
<dbReference type="InterPro" id="IPR024289">
    <property type="entry name" value="DUF3828"/>
</dbReference>
<organism evidence="2 3">
    <name type="scientific">Providencia stuartii (strain MRSN 2154)</name>
    <dbReference type="NCBI Taxonomy" id="1157951"/>
    <lineage>
        <taxon>Bacteria</taxon>
        <taxon>Pseudomonadati</taxon>
        <taxon>Pseudomonadota</taxon>
        <taxon>Gammaproteobacteria</taxon>
        <taxon>Enterobacterales</taxon>
        <taxon>Morganellaceae</taxon>
        <taxon>Providencia</taxon>
    </lineage>
</organism>
<name>A0A140NHI3_PROSM</name>
<reference evidence="2 3" key="1">
    <citation type="journal article" date="2012" name="J. Bacteriol.">
        <title>Complete Genome Sequence of Providencia stuartii Clinical Isolate MRSN 2154.</title>
        <authorList>
            <person name="Clifford R.J."/>
            <person name="Hang J."/>
            <person name="Riley M.C."/>
            <person name="Onmus-Leone F."/>
            <person name="Kuschner R.A."/>
            <person name="Lesho E.P."/>
            <person name="Waterman P.E."/>
        </authorList>
    </citation>
    <scope>NUCLEOTIDE SEQUENCE [LARGE SCALE GENOMIC DNA]</scope>
    <source>
        <strain evidence="2 3">MRSN 2154</strain>
    </source>
</reference>
<dbReference type="Proteomes" id="UP000005012">
    <property type="component" value="Chromosome"/>
</dbReference>
<dbReference type="HOGENOM" id="CLU_121912_0_0_6"/>
<dbReference type="AlphaFoldDB" id="A0A140NHI3"/>
<protein>
    <recommendedName>
        <fullName evidence="1">DUF3828 domain-containing protein</fullName>
    </recommendedName>
</protein>
<evidence type="ECO:0000313" key="3">
    <source>
        <dbReference type="Proteomes" id="UP000005012"/>
    </source>
</evidence>
<feature type="domain" description="DUF3828" evidence="1">
    <location>
        <begin position="121"/>
        <end position="190"/>
    </location>
</feature>
<dbReference type="EMBL" id="CP003488">
    <property type="protein sequence ID" value="AFH92303.1"/>
    <property type="molecule type" value="Genomic_DNA"/>
</dbReference>
<dbReference type="PATRIC" id="fig|1157951.4.peg.407"/>
<accession>A0A140NHI3</accession>
<proteinExistence type="predicted"/>
<gene>
    <name evidence="2" type="ordered locus">S70_02040</name>
</gene>
<evidence type="ECO:0000313" key="2">
    <source>
        <dbReference type="EMBL" id="AFH92303.1"/>
    </source>
</evidence>
<reference evidence="3" key="2">
    <citation type="submission" date="2012-04" db="EMBL/GenBank/DDBJ databases">
        <title>Complete genome sequence of Providencia stuartii clinical isolate MRSN 2154.</title>
        <authorList>
            <person name="Clifford R.J."/>
            <person name="Hang J."/>
            <person name="Riley M.C."/>
            <person name="Onmus-Leone F."/>
            <person name="Kuschner R.A."/>
            <person name="Lesho E.P."/>
            <person name="Waterman P.E."/>
        </authorList>
    </citation>
    <scope>NUCLEOTIDE SEQUENCE [LARGE SCALE GENOMIC DNA]</scope>
    <source>
        <strain evidence="3">MRSN 2154</strain>
    </source>
</reference>
<dbReference type="KEGG" id="psi:S70_02040"/>
<dbReference type="Gene3D" id="3.10.450.50">
    <property type="match status" value="1"/>
</dbReference>
<dbReference type="Pfam" id="PF12883">
    <property type="entry name" value="DUF3828"/>
    <property type="match status" value="1"/>
</dbReference>
<dbReference type="OrthoDB" id="6629764at2"/>
<sequence length="192" mass="21988">MVLGMFNRINIFIFSIVLLPLIGIANGHVNDNSRTNNVSSTASSGLSPEEVVVNFYEGYLKNINEESLVENYVTPELALKLYYSSICHYDSDVDEKELEKICKKEQECRKNRGNIVCNWDGTWIETDVNYFIKSQDNYPSWEKSIKILKIKQTDAYSKISLILGDGTEPKLNLQIILVKQGNNWKINRVTKV</sequence>